<feature type="domain" description="Isochorismatase-like" evidence="2">
    <location>
        <begin position="16"/>
        <end position="169"/>
    </location>
</feature>
<dbReference type="Pfam" id="PF00857">
    <property type="entry name" value="Isochorismatase"/>
    <property type="match status" value="1"/>
</dbReference>
<dbReference type="OrthoDB" id="7500697at2"/>
<dbReference type="InterPro" id="IPR036380">
    <property type="entry name" value="Isochorismatase-like_sf"/>
</dbReference>
<proteinExistence type="predicted"/>
<gene>
    <name evidence="3" type="ORF">FL583_11930</name>
</gene>
<evidence type="ECO:0000256" key="1">
    <source>
        <dbReference type="ARBA" id="ARBA00022801"/>
    </source>
</evidence>
<dbReference type="InterPro" id="IPR050272">
    <property type="entry name" value="Isochorismatase-like_hydrls"/>
</dbReference>
<dbReference type="SUPFAM" id="SSF52499">
    <property type="entry name" value="Isochorismatase-like hydrolases"/>
    <property type="match status" value="1"/>
</dbReference>
<dbReference type="GO" id="GO:0016787">
    <property type="term" value="F:hydrolase activity"/>
    <property type="evidence" value="ECO:0007669"/>
    <property type="project" value="UniProtKB-KW"/>
</dbReference>
<keyword evidence="4" id="KW-1185">Reference proteome</keyword>
<name>A0A545AUC0_9ACTN</name>
<dbReference type="Gene3D" id="3.40.50.850">
    <property type="entry name" value="Isochorismatase-like"/>
    <property type="match status" value="1"/>
</dbReference>
<evidence type="ECO:0000313" key="3">
    <source>
        <dbReference type="EMBL" id="TQS44871.1"/>
    </source>
</evidence>
<organism evidence="3 4">
    <name type="scientific">Cryptosporangium phraense</name>
    <dbReference type="NCBI Taxonomy" id="2593070"/>
    <lineage>
        <taxon>Bacteria</taxon>
        <taxon>Bacillati</taxon>
        <taxon>Actinomycetota</taxon>
        <taxon>Actinomycetes</taxon>
        <taxon>Cryptosporangiales</taxon>
        <taxon>Cryptosporangiaceae</taxon>
        <taxon>Cryptosporangium</taxon>
    </lineage>
</organism>
<protein>
    <submittedName>
        <fullName evidence="3">Isochorismatase family protein</fullName>
    </submittedName>
</protein>
<dbReference type="EMBL" id="VIRS01000007">
    <property type="protein sequence ID" value="TQS44871.1"/>
    <property type="molecule type" value="Genomic_DNA"/>
</dbReference>
<comment type="caution">
    <text evidence="3">The sequence shown here is derived from an EMBL/GenBank/DDBJ whole genome shotgun (WGS) entry which is preliminary data.</text>
</comment>
<dbReference type="InParanoid" id="A0A545AUC0"/>
<evidence type="ECO:0000259" key="2">
    <source>
        <dbReference type="Pfam" id="PF00857"/>
    </source>
</evidence>
<evidence type="ECO:0000313" key="4">
    <source>
        <dbReference type="Proteomes" id="UP000317982"/>
    </source>
</evidence>
<keyword evidence="1" id="KW-0378">Hydrolase</keyword>
<reference evidence="3 4" key="1">
    <citation type="submission" date="2019-07" db="EMBL/GenBank/DDBJ databases">
        <title>Cryptosporangium phraense sp. nov., isolated from plant litter.</title>
        <authorList>
            <person name="Suriyachadkun C."/>
        </authorList>
    </citation>
    <scope>NUCLEOTIDE SEQUENCE [LARGE SCALE GENOMIC DNA]</scope>
    <source>
        <strain evidence="3 4">A-T 5661</strain>
    </source>
</reference>
<dbReference type="AlphaFoldDB" id="A0A545AUC0"/>
<dbReference type="InterPro" id="IPR000868">
    <property type="entry name" value="Isochorismatase-like_dom"/>
</dbReference>
<accession>A0A545AUC0</accession>
<sequence length="188" mass="19684">MVRAYFEPGAELYLGSRDCLASAGRVVAGARAAGVPVVVTRVEYAPGGADGGLFYRKVGALRHFDRGAPGGLGDFMPEIAPADGDLVLTKQYASAFFGTSLAATLAARRIDTLVICGVSTSGCVRATAVDAVSSGFVPIVVREAVGDRDPRPHEASLFDLEAKYAEVWDEARVLAVLQQVPITDANGR</sequence>
<dbReference type="PANTHER" id="PTHR43540">
    <property type="entry name" value="PEROXYUREIDOACRYLATE/UREIDOACRYLATE AMIDOHYDROLASE-RELATED"/>
    <property type="match status" value="1"/>
</dbReference>
<dbReference type="PANTHER" id="PTHR43540:SF1">
    <property type="entry name" value="ISOCHORISMATASE HYDROLASE"/>
    <property type="match status" value="1"/>
</dbReference>
<dbReference type="Proteomes" id="UP000317982">
    <property type="component" value="Unassembled WGS sequence"/>
</dbReference>